<evidence type="ECO:0000313" key="2">
    <source>
        <dbReference type="Proteomes" id="UP000828390"/>
    </source>
</evidence>
<keyword evidence="2" id="KW-1185">Reference proteome</keyword>
<reference evidence="1" key="2">
    <citation type="submission" date="2020-11" db="EMBL/GenBank/DDBJ databases">
        <authorList>
            <person name="McCartney M.A."/>
            <person name="Auch B."/>
            <person name="Kono T."/>
            <person name="Mallez S."/>
            <person name="Becker A."/>
            <person name="Gohl D.M."/>
            <person name="Silverstein K.A.T."/>
            <person name="Koren S."/>
            <person name="Bechman K.B."/>
            <person name="Herman A."/>
            <person name="Abrahante J.E."/>
            <person name="Garbe J."/>
        </authorList>
    </citation>
    <scope>NUCLEOTIDE SEQUENCE</scope>
    <source>
        <strain evidence="1">Duluth1</strain>
        <tissue evidence="1">Whole animal</tissue>
    </source>
</reference>
<reference evidence="1" key="1">
    <citation type="journal article" date="2019" name="bioRxiv">
        <title>The Genome of the Zebra Mussel, Dreissena polymorpha: A Resource for Invasive Species Research.</title>
        <authorList>
            <person name="McCartney M.A."/>
            <person name="Auch B."/>
            <person name="Kono T."/>
            <person name="Mallez S."/>
            <person name="Zhang Y."/>
            <person name="Obille A."/>
            <person name="Becker A."/>
            <person name="Abrahante J.E."/>
            <person name="Garbe J."/>
            <person name="Badalamenti J.P."/>
            <person name="Herman A."/>
            <person name="Mangelson H."/>
            <person name="Liachko I."/>
            <person name="Sullivan S."/>
            <person name="Sone E.D."/>
            <person name="Koren S."/>
            <person name="Silverstein K.A.T."/>
            <person name="Beckman K.B."/>
            <person name="Gohl D.M."/>
        </authorList>
    </citation>
    <scope>NUCLEOTIDE SEQUENCE</scope>
    <source>
        <strain evidence="1">Duluth1</strain>
        <tissue evidence="1">Whole animal</tissue>
    </source>
</reference>
<protein>
    <submittedName>
        <fullName evidence="1">Uncharacterized protein</fullName>
    </submittedName>
</protein>
<dbReference type="EMBL" id="JAIWYP010000007">
    <property type="protein sequence ID" value="KAH3795678.1"/>
    <property type="molecule type" value="Genomic_DNA"/>
</dbReference>
<dbReference type="AlphaFoldDB" id="A0A9D4J4S1"/>
<organism evidence="1 2">
    <name type="scientific">Dreissena polymorpha</name>
    <name type="common">Zebra mussel</name>
    <name type="synonym">Mytilus polymorpha</name>
    <dbReference type="NCBI Taxonomy" id="45954"/>
    <lineage>
        <taxon>Eukaryota</taxon>
        <taxon>Metazoa</taxon>
        <taxon>Spiralia</taxon>
        <taxon>Lophotrochozoa</taxon>
        <taxon>Mollusca</taxon>
        <taxon>Bivalvia</taxon>
        <taxon>Autobranchia</taxon>
        <taxon>Heteroconchia</taxon>
        <taxon>Euheterodonta</taxon>
        <taxon>Imparidentia</taxon>
        <taxon>Neoheterodontei</taxon>
        <taxon>Myida</taxon>
        <taxon>Dreissenoidea</taxon>
        <taxon>Dreissenidae</taxon>
        <taxon>Dreissena</taxon>
    </lineage>
</organism>
<sequence>MTGCQGGMDADRMERWQKGMYAGNIIERQEGMYSKTGRKKDDYADTNVEKYVCRQKERKA</sequence>
<proteinExistence type="predicted"/>
<dbReference type="Proteomes" id="UP000828390">
    <property type="component" value="Unassembled WGS sequence"/>
</dbReference>
<accession>A0A9D4J4S1</accession>
<comment type="caution">
    <text evidence="1">The sequence shown here is derived from an EMBL/GenBank/DDBJ whole genome shotgun (WGS) entry which is preliminary data.</text>
</comment>
<evidence type="ECO:0000313" key="1">
    <source>
        <dbReference type="EMBL" id="KAH3795678.1"/>
    </source>
</evidence>
<name>A0A9D4J4S1_DREPO</name>
<gene>
    <name evidence="1" type="ORF">DPMN_149234</name>
</gene>